<dbReference type="InterPro" id="IPR013094">
    <property type="entry name" value="AB_hydrolase_3"/>
</dbReference>
<evidence type="ECO:0000256" key="1">
    <source>
        <dbReference type="ARBA" id="ARBA00010515"/>
    </source>
</evidence>
<dbReference type="InterPro" id="IPR029058">
    <property type="entry name" value="AB_hydrolase_fold"/>
</dbReference>
<dbReference type="AlphaFoldDB" id="A0AAN7UHQ4"/>
<reference evidence="5 6" key="1">
    <citation type="submission" date="2023-10" db="EMBL/GenBank/DDBJ databases">
        <title>Draft genome sequence of Xylaria bambusicola isolate GMP-LS, the root and basal stem rot pathogen of sugarcane in Indonesia.</title>
        <authorList>
            <person name="Selvaraj P."/>
            <person name="Muralishankar V."/>
            <person name="Muruganantham S."/>
            <person name="Sp S."/>
            <person name="Haryani S."/>
            <person name="Lau K.J.X."/>
            <person name="Naqvi N.I."/>
        </authorList>
    </citation>
    <scope>NUCLEOTIDE SEQUENCE [LARGE SCALE GENOMIC DNA]</scope>
    <source>
        <strain evidence="5">GMP-LS</strain>
    </source>
</reference>
<dbReference type="PROSITE" id="PS01174">
    <property type="entry name" value="LIPASE_GDXG_SER"/>
    <property type="match status" value="1"/>
</dbReference>
<dbReference type="EMBL" id="JAWHQM010000026">
    <property type="protein sequence ID" value="KAK5632670.1"/>
    <property type="molecule type" value="Genomic_DNA"/>
</dbReference>
<protein>
    <recommendedName>
        <fullName evidence="4">Alpha/beta hydrolase fold-3 domain-containing protein</fullName>
    </recommendedName>
</protein>
<organism evidence="5 6">
    <name type="scientific">Xylaria bambusicola</name>
    <dbReference type="NCBI Taxonomy" id="326684"/>
    <lineage>
        <taxon>Eukaryota</taxon>
        <taxon>Fungi</taxon>
        <taxon>Dikarya</taxon>
        <taxon>Ascomycota</taxon>
        <taxon>Pezizomycotina</taxon>
        <taxon>Sordariomycetes</taxon>
        <taxon>Xylariomycetidae</taxon>
        <taxon>Xylariales</taxon>
        <taxon>Xylariaceae</taxon>
        <taxon>Xylaria</taxon>
    </lineage>
</organism>
<sequence length="371" mass="41203">MPTVTFPGRPLASYPVLSIFYRLFYSSTIIARLPAWILSYALFRRARPLPTWSFKQSIMLRILTESIFMVSRTQTPTSLSLEPGKDKERWEKLEPFPKDVYRGPLDHASVEPSTMGGKWYPEKPTDASAIGPVLLHIHGGAFVVGTGRANQDGIMADLFIKHGKVGYIFVPQYLCPVPAALQDLVTSYLYFVRTLGIPASNITISGDSAGGNLVIGLLRYLAEYGAELNIPQPKSAVILCPWVAPVKSLWPEFVVTSNPNFRTDYLGAELCRWGAATYIRDAPPEHPYITPLGHPFKTPVPMLVTFGSAEIMVIDGLEWVKEMERVDGNEIEAYIEPDVPHDTLLVGHILGFEESSAGVARKMGKFIRQHA</sequence>
<evidence type="ECO:0000256" key="2">
    <source>
        <dbReference type="ARBA" id="ARBA00022801"/>
    </source>
</evidence>
<keyword evidence="6" id="KW-1185">Reference proteome</keyword>
<name>A0AAN7UHQ4_9PEZI</name>
<comment type="similarity">
    <text evidence="1">Belongs to the 'GDXG' lipolytic enzyme family.</text>
</comment>
<feature type="active site" evidence="3">
    <location>
        <position position="208"/>
    </location>
</feature>
<dbReference type="InterPro" id="IPR050300">
    <property type="entry name" value="GDXG_lipolytic_enzyme"/>
</dbReference>
<comment type="caution">
    <text evidence="5">The sequence shown here is derived from an EMBL/GenBank/DDBJ whole genome shotgun (WGS) entry which is preliminary data.</text>
</comment>
<feature type="domain" description="Alpha/beta hydrolase fold-3" evidence="4">
    <location>
        <begin position="134"/>
        <end position="343"/>
    </location>
</feature>
<dbReference type="GO" id="GO:0016787">
    <property type="term" value="F:hydrolase activity"/>
    <property type="evidence" value="ECO:0007669"/>
    <property type="project" value="UniProtKB-KW"/>
</dbReference>
<dbReference type="Gene3D" id="3.40.50.1820">
    <property type="entry name" value="alpha/beta hydrolase"/>
    <property type="match status" value="1"/>
</dbReference>
<dbReference type="Proteomes" id="UP001305414">
    <property type="component" value="Unassembled WGS sequence"/>
</dbReference>
<evidence type="ECO:0000313" key="5">
    <source>
        <dbReference type="EMBL" id="KAK5632670.1"/>
    </source>
</evidence>
<dbReference type="Pfam" id="PF07859">
    <property type="entry name" value="Abhydrolase_3"/>
    <property type="match status" value="1"/>
</dbReference>
<dbReference type="SUPFAM" id="SSF53474">
    <property type="entry name" value="alpha/beta-Hydrolases"/>
    <property type="match status" value="1"/>
</dbReference>
<proteinExistence type="inferred from homology"/>
<evidence type="ECO:0000256" key="3">
    <source>
        <dbReference type="PROSITE-ProRule" id="PRU10038"/>
    </source>
</evidence>
<dbReference type="PANTHER" id="PTHR48081">
    <property type="entry name" value="AB HYDROLASE SUPERFAMILY PROTEIN C4A8.06C"/>
    <property type="match status" value="1"/>
</dbReference>
<dbReference type="InterPro" id="IPR033140">
    <property type="entry name" value="Lipase_GDXG_put_SER_AS"/>
</dbReference>
<keyword evidence="2" id="KW-0378">Hydrolase</keyword>
<dbReference type="PANTHER" id="PTHR48081:SF8">
    <property type="entry name" value="ALPHA_BETA HYDROLASE FOLD-3 DOMAIN-CONTAINING PROTEIN-RELATED"/>
    <property type="match status" value="1"/>
</dbReference>
<evidence type="ECO:0000313" key="6">
    <source>
        <dbReference type="Proteomes" id="UP001305414"/>
    </source>
</evidence>
<gene>
    <name evidence="5" type="ORF">RRF57_008384</name>
</gene>
<accession>A0AAN7UHQ4</accession>
<evidence type="ECO:0000259" key="4">
    <source>
        <dbReference type="Pfam" id="PF07859"/>
    </source>
</evidence>